<feature type="non-terminal residue" evidence="1">
    <location>
        <position position="1"/>
    </location>
</feature>
<protein>
    <submittedName>
        <fullName evidence="1">Uncharacterized protein</fullName>
    </submittedName>
</protein>
<dbReference type="Proteomes" id="UP000499080">
    <property type="component" value="Unassembled WGS sequence"/>
</dbReference>
<proteinExistence type="predicted"/>
<gene>
    <name evidence="1" type="ORF">AVEN_18394_1</name>
    <name evidence="2" type="ORF">AVEN_267958_1</name>
</gene>
<dbReference type="AlphaFoldDB" id="A0A4Y2KL59"/>
<dbReference type="EMBL" id="BGPR01115197">
    <property type="protein sequence ID" value="GBN03256.1"/>
    <property type="molecule type" value="Genomic_DNA"/>
</dbReference>
<organism evidence="1 3">
    <name type="scientific">Araneus ventricosus</name>
    <name type="common">Orbweaver spider</name>
    <name type="synonym">Epeira ventricosa</name>
    <dbReference type="NCBI Taxonomy" id="182803"/>
    <lineage>
        <taxon>Eukaryota</taxon>
        <taxon>Metazoa</taxon>
        <taxon>Ecdysozoa</taxon>
        <taxon>Arthropoda</taxon>
        <taxon>Chelicerata</taxon>
        <taxon>Arachnida</taxon>
        <taxon>Araneae</taxon>
        <taxon>Araneomorphae</taxon>
        <taxon>Entelegynae</taxon>
        <taxon>Araneoidea</taxon>
        <taxon>Araneidae</taxon>
        <taxon>Araneus</taxon>
    </lineage>
</organism>
<evidence type="ECO:0000313" key="3">
    <source>
        <dbReference type="Proteomes" id="UP000499080"/>
    </source>
</evidence>
<dbReference type="EMBL" id="BGPR01115152">
    <property type="protein sequence ID" value="GBN03101.1"/>
    <property type="molecule type" value="Genomic_DNA"/>
</dbReference>
<comment type="caution">
    <text evidence="1">The sequence shown here is derived from an EMBL/GenBank/DDBJ whole genome shotgun (WGS) entry which is preliminary data.</text>
</comment>
<evidence type="ECO:0000313" key="2">
    <source>
        <dbReference type="EMBL" id="GBN03256.1"/>
    </source>
</evidence>
<accession>A0A4Y2KL59</accession>
<keyword evidence="3" id="KW-1185">Reference proteome</keyword>
<name>A0A4Y2KL59_ARAVE</name>
<evidence type="ECO:0000313" key="1">
    <source>
        <dbReference type="EMBL" id="GBN03101.1"/>
    </source>
</evidence>
<sequence>DWFSANGQVPYFHIEPTVNHGEGANQPRTINHHLSIAHGGGGLWKYSGIRLGLQL</sequence>
<reference evidence="1 3" key="1">
    <citation type="journal article" date="2019" name="Sci. Rep.">
        <title>Orb-weaving spider Araneus ventricosus genome elucidates the spidroin gene catalogue.</title>
        <authorList>
            <person name="Kono N."/>
            <person name="Nakamura H."/>
            <person name="Ohtoshi R."/>
            <person name="Moran D.A.P."/>
            <person name="Shinohara A."/>
            <person name="Yoshida Y."/>
            <person name="Fujiwara M."/>
            <person name="Mori M."/>
            <person name="Tomita M."/>
            <person name="Arakawa K."/>
        </authorList>
    </citation>
    <scope>NUCLEOTIDE SEQUENCE [LARGE SCALE GENOMIC DNA]</scope>
</reference>